<comment type="caution">
    <text evidence="7">The sequence shown here is derived from an EMBL/GenBank/DDBJ whole genome shotgun (WGS) entry which is preliminary data.</text>
</comment>
<dbReference type="InterPro" id="IPR040107">
    <property type="entry name" value="Snu23"/>
</dbReference>
<sequence>MASKKGSAYGDGKASDTSFRKDWDLDEYAAKAKEREAAEKEESKARYEAKIAGKKYYKPATGDEVMTSARSRVTDFSAQVGKMQLVPGGSGVGKRGKGAGFYCEACDLTFKDNHQWLEHINSIQHLHAIGETGEVRQASAADVHERIERLWQMKQEQKLAATTSLKDRIAIQEEEDEKEREAKRLKRREIAEKRRLELEKSKDVKMEYGEDVRIEGEHDEDDMMAMMGFAGGFGSSKK</sequence>
<evidence type="ECO:0000259" key="6">
    <source>
        <dbReference type="PROSITE" id="PS00028"/>
    </source>
</evidence>
<dbReference type="OrthoDB" id="30343at2759"/>
<protein>
    <recommendedName>
        <fullName evidence="6">C2H2-type domain-containing protein</fullName>
    </recommendedName>
</protein>
<dbReference type="Gene3D" id="3.30.160.60">
    <property type="entry name" value="Classic Zinc Finger"/>
    <property type="match status" value="1"/>
</dbReference>
<accession>A0A9P9WRS3</accession>
<keyword evidence="8" id="KW-1185">Reference proteome</keyword>
<dbReference type="PROSITE" id="PS00028">
    <property type="entry name" value="ZINC_FINGER_C2H2_1"/>
    <property type="match status" value="1"/>
</dbReference>
<dbReference type="Proteomes" id="UP000829685">
    <property type="component" value="Unassembled WGS sequence"/>
</dbReference>
<dbReference type="InterPro" id="IPR003604">
    <property type="entry name" value="Matrin/U1-like-C_Znf_C2H2"/>
</dbReference>
<name>A0A9P9WRS3_9PEZI</name>
<evidence type="ECO:0000256" key="1">
    <source>
        <dbReference type="ARBA" id="ARBA00022723"/>
    </source>
</evidence>
<evidence type="ECO:0000256" key="2">
    <source>
        <dbReference type="ARBA" id="ARBA00022771"/>
    </source>
</evidence>
<dbReference type="InterPro" id="IPR022755">
    <property type="entry name" value="Znf_C2H2_jaz"/>
</dbReference>
<dbReference type="Pfam" id="PF12171">
    <property type="entry name" value="zf-C2H2_jaz"/>
    <property type="match status" value="1"/>
</dbReference>
<dbReference type="PANTHER" id="PTHR45986">
    <property type="entry name" value="ZINC FINGER MATRIN-TYPE PROTEIN 2"/>
    <property type="match status" value="1"/>
</dbReference>
<dbReference type="GO" id="GO:0046540">
    <property type="term" value="C:U4/U6 x U5 tri-snRNP complex"/>
    <property type="evidence" value="ECO:0007669"/>
    <property type="project" value="TreeGrafter"/>
</dbReference>
<proteinExistence type="predicted"/>
<keyword evidence="2" id="KW-0863">Zinc-finger</keyword>
<dbReference type="EMBL" id="JAFIMR010000006">
    <property type="protein sequence ID" value="KAI1877377.1"/>
    <property type="molecule type" value="Genomic_DNA"/>
</dbReference>
<evidence type="ECO:0000256" key="4">
    <source>
        <dbReference type="ARBA" id="ARBA00023242"/>
    </source>
</evidence>
<dbReference type="SMART" id="SM00451">
    <property type="entry name" value="ZnF_U1"/>
    <property type="match status" value="1"/>
</dbReference>
<evidence type="ECO:0000313" key="7">
    <source>
        <dbReference type="EMBL" id="KAI1877377.1"/>
    </source>
</evidence>
<feature type="domain" description="C2H2-type" evidence="6">
    <location>
        <begin position="103"/>
        <end position="125"/>
    </location>
</feature>
<dbReference type="InterPro" id="IPR036236">
    <property type="entry name" value="Znf_C2H2_sf"/>
</dbReference>
<dbReference type="PANTHER" id="PTHR45986:SF1">
    <property type="entry name" value="ZINC FINGER MATRIN-TYPE PROTEIN 2"/>
    <property type="match status" value="1"/>
</dbReference>
<evidence type="ECO:0000256" key="3">
    <source>
        <dbReference type="ARBA" id="ARBA00022833"/>
    </source>
</evidence>
<evidence type="ECO:0000313" key="8">
    <source>
        <dbReference type="Proteomes" id="UP000829685"/>
    </source>
</evidence>
<dbReference type="GO" id="GO:0003676">
    <property type="term" value="F:nucleic acid binding"/>
    <property type="evidence" value="ECO:0007669"/>
    <property type="project" value="InterPro"/>
</dbReference>
<keyword evidence="1" id="KW-0479">Metal-binding</keyword>
<dbReference type="InterPro" id="IPR013087">
    <property type="entry name" value="Znf_C2H2_type"/>
</dbReference>
<keyword evidence="3" id="KW-0862">Zinc</keyword>
<dbReference type="GO" id="GO:0008270">
    <property type="term" value="F:zinc ion binding"/>
    <property type="evidence" value="ECO:0007669"/>
    <property type="project" value="UniProtKB-KW"/>
</dbReference>
<keyword evidence="4" id="KW-0539">Nucleus</keyword>
<feature type="coiled-coil region" evidence="5">
    <location>
        <begin position="168"/>
        <end position="199"/>
    </location>
</feature>
<dbReference type="SUPFAM" id="SSF57667">
    <property type="entry name" value="beta-beta-alpha zinc fingers"/>
    <property type="match status" value="1"/>
</dbReference>
<dbReference type="GO" id="GO:0005681">
    <property type="term" value="C:spliceosomal complex"/>
    <property type="evidence" value="ECO:0007669"/>
    <property type="project" value="InterPro"/>
</dbReference>
<organism evidence="7 8">
    <name type="scientific">Neoarthrinium moseri</name>
    <dbReference type="NCBI Taxonomy" id="1658444"/>
    <lineage>
        <taxon>Eukaryota</taxon>
        <taxon>Fungi</taxon>
        <taxon>Dikarya</taxon>
        <taxon>Ascomycota</taxon>
        <taxon>Pezizomycotina</taxon>
        <taxon>Sordariomycetes</taxon>
        <taxon>Xylariomycetidae</taxon>
        <taxon>Amphisphaeriales</taxon>
        <taxon>Apiosporaceae</taxon>
        <taxon>Neoarthrinium</taxon>
    </lineage>
</organism>
<gene>
    <name evidence="7" type="ORF">JX265_003385</name>
</gene>
<evidence type="ECO:0000256" key="5">
    <source>
        <dbReference type="SAM" id="Coils"/>
    </source>
</evidence>
<keyword evidence="5" id="KW-0175">Coiled coil</keyword>
<dbReference type="GO" id="GO:0000398">
    <property type="term" value="P:mRNA splicing, via spliceosome"/>
    <property type="evidence" value="ECO:0007669"/>
    <property type="project" value="InterPro"/>
</dbReference>
<reference evidence="7" key="1">
    <citation type="submission" date="2021-03" db="EMBL/GenBank/DDBJ databases">
        <title>Revisited historic fungal species revealed as producer of novel bioactive compounds through whole genome sequencing and comparative genomics.</title>
        <authorList>
            <person name="Vignolle G.A."/>
            <person name="Hochenegger N."/>
            <person name="Mach R.L."/>
            <person name="Mach-Aigner A.R."/>
            <person name="Javad Rahimi M."/>
            <person name="Salim K.A."/>
            <person name="Chan C.M."/>
            <person name="Lim L.B.L."/>
            <person name="Cai F."/>
            <person name="Druzhinina I.S."/>
            <person name="U'Ren J.M."/>
            <person name="Derntl C."/>
        </authorList>
    </citation>
    <scope>NUCLEOTIDE SEQUENCE</scope>
    <source>
        <strain evidence="7">TUCIM 5799</strain>
    </source>
</reference>
<dbReference type="AlphaFoldDB" id="A0A9P9WRS3"/>